<protein>
    <recommendedName>
        <fullName evidence="5 6">Dephospho-CoA kinase</fullName>
        <ecNumber evidence="5 6">2.7.1.24</ecNumber>
    </recommendedName>
    <alternativeName>
        <fullName evidence="5">Dephosphocoenzyme A kinase</fullName>
    </alternativeName>
</protein>
<dbReference type="UniPathway" id="UPA00241">
    <property type="reaction ID" value="UER00356"/>
</dbReference>
<dbReference type="AlphaFoldDB" id="A0A410JPN0"/>
<reference evidence="7 8" key="1">
    <citation type="submission" date="2019-01" db="EMBL/GenBank/DDBJ databases">
        <title>Whole Genome of Ornithobacterium rhinotracheale FARPER-174b.</title>
        <authorList>
            <person name="Tataje-Lavanda L.A."/>
            <person name="Montalvan A."/>
            <person name="Montesinos R."/>
            <person name="Zimic M."/>
            <person name="Fernandez-Sanchez M."/>
            <person name="Fernandez-Diaz M."/>
        </authorList>
    </citation>
    <scope>NUCLEOTIDE SEQUENCE [LARGE SCALE GENOMIC DNA]</scope>
    <source>
        <strain evidence="7 8">FARPER-174b</strain>
    </source>
</reference>
<comment type="function">
    <text evidence="5">Catalyzes the phosphorylation of the 3'-hydroxyl group of dephosphocoenzyme A to form coenzyme A.</text>
</comment>
<dbReference type="SUPFAM" id="SSF52540">
    <property type="entry name" value="P-loop containing nucleoside triphosphate hydrolases"/>
    <property type="match status" value="1"/>
</dbReference>
<feature type="binding site" evidence="5">
    <location>
        <begin position="11"/>
        <end position="16"/>
    </location>
    <ligand>
        <name>ATP</name>
        <dbReference type="ChEBI" id="CHEBI:30616"/>
    </ligand>
</feature>
<dbReference type="Proteomes" id="UP000287701">
    <property type="component" value="Chromosome"/>
</dbReference>
<dbReference type="HAMAP" id="MF_00376">
    <property type="entry name" value="Dephospho_CoA_kinase"/>
    <property type="match status" value="1"/>
</dbReference>
<dbReference type="EMBL" id="CP035107">
    <property type="protein sequence ID" value="QAR30099.1"/>
    <property type="molecule type" value="Genomic_DNA"/>
</dbReference>
<evidence type="ECO:0000256" key="3">
    <source>
        <dbReference type="ARBA" id="ARBA00022840"/>
    </source>
</evidence>
<evidence type="ECO:0000256" key="1">
    <source>
        <dbReference type="ARBA" id="ARBA00009018"/>
    </source>
</evidence>
<keyword evidence="2 5" id="KW-0547">Nucleotide-binding</keyword>
<organism evidence="7 8">
    <name type="scientific">Ornithobacterium rhinotracheale</name>
    <dbReference type="NCBI Taxonomy" id="28251"/>
    <lineage>
        <taxon>Bacteria</taxon>
        <taxon>Pseudomonadati</taxon>
        <taxon>Bacteroidota</taxon>
        <taxon>Flavobacteriia</taxon>
        <taxon>Flavobacteriales</taxon>
        <taxon>Weeksellaceae</taxon>
        <taxon>Ornithobacterium</taxon>
    </lineage>
</organism>
<dbReference type="GO" id="GO:0005737">
    <property type="term" value="C:cytoplasm"/>
    <property type="evidence" value="ECO:0007669"/>
    <property type="project" value="UniProtKB-SubCell"/>
</dbReference>
<dbReference type="GO" id="GO:0005524">
    <property type="term" value="F:ATP binding"/>
    <property type="evidence" value="ECO:0007669"/>
    <property type="project" value="UniProtKB-UniRule"/>
</dbReference>
<name>A0A410JPN0_ORNRH</name>
<dbReference type="Gene3D" id="3.40.50.300">
    <property type="entry name" value="P-loop containing nucleotide triphosphate hydrolases"/>
    <property type="match status" value="1"/>
</dbReference>
<dbReference type="InterPro" id="IPR027417">
    <property type="entry name" value="P-loop_NTPase"/>
</dbReference>
<dbReference type="InterPro" id="IPR001977">
    <property type="entry name" value="Depp_CoAkinase"/>
</dbReference>
<dbReference type="GO" id="GO:0004140">
    <property type="term" value="F:dephospho-CoA kinase activity"/>
    <property type="evidence" value="ECO:0007669"/>
    <property type="project" value="UniProtKB-UniRule"/>
</dbReference>
<evidence type="ECO:0000313" key="8">
    <source>
        <dbReference type="Proteomes" id="UP000287701"/>
    </source>
</evidence>
<keyword evidence="5 7" id="KW-0808">Transferase</keyword>
<dbReference type="CDD" id="cd02022">
    <property type="entry name" value="DPCK"/>
    <property type="match status" value="1"/>
</dbReference>
<comment type="catalytic activity">
    <reaction evidence="5">
        <text>3'-dephospho-CoA + ATP = ADP + CoA + H(+)</text>
        <dbReference type="Rhea" id="RHEA:18245"/>
        <dbReference type="ChEBI" id="CHEBI:15378"/>
        <dbReference type="ChEBI" id="CHEBI:30616"/>
        <dbReference type="ChEBI" id="CHEBI:57287"/>
        <dbReference type="ChEBI" id="CHEBI:57328"/>
        <dbReference type="ChEBI" id="CHEBI:456216"/>
        <dbReference type="EC" id="2.7.1.24"/>
    </reaction>
</comment>
<keyword evidence="5 7" id="KW-0418">Kinase</keyword>
<dbReference type="Pfam" id="PF01121">
    <property type="entry name" value="CoaE"/>
    <property type="match status" value="1"/>
</dbReference>
<comment type="pathway">
    <text evidence="5">Cofactor biosynthesis; coenzyme A biosynthesis; CoA from (R)-pantothenate: step 5/5.</text>
</comment>
<evidence type="ECO:0000256" key="2">
    <source>
        <dbReference type="ARBA" id="ARBA00022741"/>
    </source>
</evidence>
<proteinExistence type="inferred from homology"/>
<comment type="subcellular location">
    <subcellularLocation>
        <location evidence="5">Cytoplasm</location>
    </subcellularLocation>
</comment>
<sequence length="195" mass="21957">MKIIGITGGIGSGKSTAAKFIAEAGFPVYNSDQRAKDLYQESAEIKAQLIAWYGTEIYTPNGLNKERLAEIIFSNDAELKRLNALIHPAVAKDFKKWKSAQKSDFVFKESAILFESGTNESCDFVLNISSPTEKRIERAAKRDHTSAQNIEQRIEKQMTDEDREKLANYTIHNDGSLADFKHKTLEFLNKLPNIV</sequence>
<keyword evidence="4 5" id="KW-0173">Coenzyme A biosynthesis</keyword>
<accession>A0A410JPN0</accession>
<dbReference type="GO" id="GO:0015937">
    <property type="term" value="P:coenzyme A biosynthetic process"/>
    <property type="evidence" value="ECO:0007669"/>
    <property type="project" value="UniProtKB-UniRule"/>
</dbReference>
<keyword evidence="3 5" id="KW-0067">ATP-binding</keyword>
<evidence type="ECO:0000256" key="4">
    <source>
        <dbReference type="ARBA" id="ARBA00022993"/>
    </source>
</evidence>
<keyword evidence="5" id="KW-0963">Cytoplasm</keyword>
<dbReference type="PANTHER" id="PTHR10695:SF46">
    <property type="entry name" value="BIFUNCTIONAL COENZYME A SYNTHASE-RELATED"/>
    <property type="match status" value="1"/>
</dbReference>
<dbReference type="RefSeq" id="WP_128500606.1">
    <property type="nucleotide sequence ID" value="NZ_CP035107.1"/>
</dbReference>
<dbReference type="OrthoDB" id="9812943at2"/>
<evidence type="ECO:0000256" key="6">
    <source>
        <dbReference type="NCBIfam" id="TIGR00152"/>
    </source>
</evidence>
<dbReference type="NCBIfam" id="TIGR00152">
    <property type="entry name" value="dephospho-CoA kinase"/>
    <property type="match status" value="1"/>
</dbReference>
<comment type="similarity">
    <text evidence="1 5">Belongs to the CoaE family.</text>
</comment>
<evidence type="ECO:0000313" key="7">
    <source>
        <dbReference type="EMBL" id="QAR30099.1"/>
    </source>
</evidence>
<dbReference type="PROSITE" id="PS51219">
    <property type="entry name" value="DPCK"/>
    <property type="match status" value="1"/>
</dbReference>
<evidence type="ECO:0000256" key="5">
    <source>
        <dbReference type="HAMAP-Rule" id="MF_00376"/>
    </source>
</evidence>
<dbReference type="EC" id="2.7.1.24" evidence="5 6"/>
<gene>
    <name evidence="5" type="primary">coaE</name>
    <name evidence="7" type="ORF">EQP59_01350</name>
</gene>
<dbReference type="PANTHER" id="PTHR10695">
    <property type="entry name" value="DEPHOSPHO-COA KINASE-RELATED"/>
    <property type="match status" value="1"/>
</dbReference>